<comment type="caution">
    <text evidence="11">The sequence shown here is derived from an EMBL/GenBank/DDBJ whole genome shotgun (WGS) entry which is preliminary data.</text>
</comment>
<feature type="binding site" evidence="10">
    <location>
        <position position="88"/>
    </location>
    <ligand>
        <name>Na(+)</name>
        <dbReference type="ChEBI" id="CHEBI:29101"/>
        <note>structural</note>
    </ligand>
</feature>
<feature type="binding site" evidence="10">
    <location>
        <position position="85"/>
    </location>
    <ligand>
        <name>Na(+)</name>
        <dbReference type="ChEBI" id="CHEBI:29101"/>
        <note>structural</note>
    </ligand>
</feature>
<dbReference type="EMBL" id="MOMC01000008">
    <property type="protein sequence ID" value="ONH32965.1"/>
    <property type="molecule type" value="Genomic_DNA"/>
</dbReference>
<dbReference type="AlphaFoldDB" id="A0A1V2IIV9"/>
<keyword evidence="10" id="KW-0915">Sodium</keyword>
<keyword evidence="4 10" id="KW-1133">Transmembrane helix</keyword>
<keyword evidence="2 10" id="KW-1003">Cell membrane</keyword>
<dbReference type="RefSeq" id="WP_241834498.1">
    <property type="nucleotide sequence ID" value="NZ_MOMC01000008.1"/>
</dbReference>
<organism evidence="11 12">
    <name type="scientific">Pseudofrankia asymbiotica</name>
    <dbReference type="NCBI Taxonomy" id="1834516"/>
    <lineage>
        <taxon>Bacteria</taxon>
        <taxon>Bacillati</taxon>
        <taxon>Actinomycetota</taxon>
        <taxon>Actinomycetes</taxon>
        <taxon>Frankiales</taxon>
        <taxon>Frankiaceae</taxon>
        <taxon>Pseudofrankia</taxon>
    </lineage>
</organism>
<comment type="activity regulation">
    <text evidence="10">Na(+) is not transported, but it plays an essential structural role and its presence is essential for fluoride channel function.</text>
</comment>
<keyword evidence="10" id="KW-0406">Ion transport</keyword>
<accession>A0A1V2IIV9</accession>
<keyword evidence="12" id="KW-1185">Reference proteome</keyword>
<evidence type="ECO:0000256" key="4">
    <source>
        <dbReference type="ARBA" id="ARBA00022989"/>
    </source>
</evidence>
<dbReference type="PROSITE" id="PS51257">
    <property type="entry name" value="PROKAR_LIPOPROTEIN"/>
    <property type="match status" value="1"/>
</dbReference>
<evidence type="ECO:0000256" key="5">
    <source>
        <dbReference type="ARBA" id="ARBA00023136"/>
    </source>
</evidence>
<dbReference type="HAMAP" id="MF_00454">
    <property type="entry name" value="FluC"/>
    <property type="match status" value="1"/>
</dbReference>
<dbReference type="InterPro" id="IPR003691">
    <property type="entry name" value="FluC"/>
</dbReference>
<comment type="catalytic activity">
    <reaction evidence="8">
        <text>fluoride(in) = fluoride(out)</text>
        <dbReference type="Rhea" id="RHEA:76159"/>
        <dbReference type="ChEBI" id="CHEBI:17051"/>
    </reaction>
    <physiologicalReaction direction="left-to-right" evidence="8">
        <dbReference type="Rhea" id="RHEA:76160"/>
    </physiologicalReaction>
</comment>
<evidence type="ECO:0000256" key="7">
    <source>
        <dbReference type="ARBA" id="ARBA00035120"/>
    </source>
</evidence>
<dbReference type="GO" id="GO:0046872">
    <property type="term" value="F:metal ion binding"/>
    <property type="evidence" value="ECO:0007669"/>
    <property type="project" value="UniProtKB-KW"/>
</dbReference>
<comment type="subcellular location">
    <subcellularLocation>
        <location evidence="1 10">Cell membrane</location>
        <topology evidence="1 10">Multi-pass membrane protein</topology>
    </subcellularLocation>
</comment>
<dbReference type="GO" id="GO:0062054">
    <property type="term" value="F:fluoride channel activity"/>
    <property type="evidence" value="ECO:0007669"/>
    <property type="project" value="UniProtKB-UniRule"/>
</dbReference>
<keyword evidence="10" id="KW-0813">Transport</keyword>
<proteinExistence type="inferred from homology"/>
<evidence type="ECO:0000256" key="2">
    <source>
        <dbReference type="ARBA" id="ARBA00022475"/>
    </source>
</evidence>
<dbReference type="GO" id="GO:0140114">
    <property type="term" value="P:cellular detoxification of fluoride"/>
    <property type="evidence" value="ECO:0007669"/>
    <property type="project" value="UniProtKB-UniRule"/>
</dbReference>
<evidence type="ECO:0000256" key="8">
    <source>
        <dbReference type="ARBA" id="ARBA00035585"/>
    </source>
</evidence>
<gene>
    <name evidence="10" type="primary">fluC</name>
    <name evidence="10" type="synonym">crcB</name>
    <name evidence="11" type="ORF">BL253_03840</name>
</gene>
<keyword evidence="10" id="KW-0479">Metal-binding</keyword>
<feature type="transmembrane region" description="Helical" evidence="10">
    <location>
        <begin position="74"/>
        <end position="95"/>
    </location>
</feature>
<evidence type="ECO:0000313" key="11">
    <source>
        <dbReference type="EMBL" id="ONH32965.1"/>
    </source>
</evidence>
<keyword evidence="5 10" id="KW-0472">Membrane</keyword>
<evidence type="ECO:0000256" key="10">
    <source>
        <dbReference type="HAMAP-Rule" id="MF_00454"/>
    </source>
</evidence>
<feature type="transmembrane region" description="Helical" evidence="10">
    <location>
        <begin position="48"/>
        <end position="67"/>
    </location>
</feature>
<evidence type="ECO:0000256" key="1">
    <source>
        <dbReference type="ARBA" id="ARBA00004651"/>
    </source>
</evidence>
<evidence type="ECO:0000313" key="12">
    <source>
        <dbReference type="Proteomes" id="UP000188929"/>
    </source>
</evidence>
<dbReference type="PANTHER" id="PTHR28259">
    <property type="entry name" value="FLUORIDE EXPORT PROTEIN 1-RELATED"/>
    <property type="match status" value="1"/>
</dbReference>
<dbReference type="GO" id="GO:0005886">
    <property type="term" value="C:plasma membrane"/>
    <property type="evidence" value="ECO:0007669"/>
    <property type="project" value="UniProtKB-SubCell"/>
</dbReference>
<dbReference type="STRING" id="1834516.BL253_03840"/>
<dbReference type="Pfam" id="PF02537">
    <property type="entry name" value="CRCB"/>
    <property type="match status" value="1"/>
</dbReference>
<comment type="similarity">
    <text evidence="7 10">Belongs to the fluoride channel Fluc/FEX (TC 1.A.43) family.</text>
</comment>
<protein>
    <recommendedName>
        <fullName evidence="10">Fluoride-specific ion channel FluC</fullName>
    </recommendedName>
</protein>
<dbReference type="Proteomes" id="UP000188929">
    <property type="component" value="Unassembled WGS sequence"/>
</dbReference>
<comment type="function">
    <text evidence="9 10">Fluoride-specific ion channel. Important for reducing fluoride concentration in the cell, thus reducing its toxicity.</text>
</comment>
<reference evidence="12" key="1">
    <citation type="submission" date="2016-10" db="EMBL/GenBank/DDBJ databases">
        <title>Frankia sp. NRRL B-16386 Genome sequencing.</title>
        <authorList>
            <person name="Ghodhbane-Gtari F."/>
            <person name="Swanson E."/>
            <person name="Gueddou A."/>
            <person name="Hezbri K."/>
            <person name="Ktari K."/>
            <person name="Nouioui I."/>
            <person name="Morris K."/>
            <person name="Simpson S."/>
            <person name="Abebe-Akele F."/>
            <person name="Thomas K."/>
            <person name="Gtari M."/>
            <person name="Tisa L.S."/>
        </authorList>
    </citation>
    <scope>NUCLEOTIDE SEQUENCE [LARGE SCALE GENOMIC DNA]</scope>
    <source>
        <strain evidence="12">NRRL B-16386</strain>
    </source>
</reference>
<keyword evidence="3 10" id="KW-0812">Transmembrane</keyword>
<evidence type="ECO:0000256" key="6">
    <source>
        <dbReference type="ARBA" id="ARBA00023303"/>
    </source>
</evidence>
<sequence length="154" mass="15522">MTRRRPLAGTHGAVIAAVAAGGVAGACLRYGAALAWPTPPAAFPWTTWAVNTAGCAAIGVLMAVIAARRAVHPLVRPFLGTGVLGGFTTFSTYAVDAQRLLDAGRAALALAYLAATVTAALAAVTVAAAATRLTLRAGPAAGRALFGRHLGRHR</sequence>
<evidence type="ECO:0000256" key="9">
    <source>
        <dbReference type="ARBA" id="ARBA00049940"/>
    </source>
</evidence>
<evidence type="ECO:0000256" key="3">
    <source>
        <dbReference type="ARBA" id="ARBA00022692"/>
    </source>
</evidence>
<dbReference type="PANTHER" id="PTHR28259:SF1">
    <property type="entry name" value="FLUORIDE EXPORT PROTEIN 1-RELATED"/>
    <property type="match status" value="1"/>
</dbReference>
<name>A0A1V2IIV9_9ACTN</name>
<feature type="transmembrane region" description="Helical" evidence="10">
    <location>
        <begin position="12"/>
        <end position="36"/>
    </location>
</feature>
<keyword evidence="6 10" id="KW-0407">Ion channel</keyword>
<feature type="transmembrane region" description="Helical" evidence="10">
    <location>
        <begin position="107"/>
        <end position="130"/>
    </location>
</feature>